<dbReference type="EMBL" id="AMQM01001864">
    <property type="status" value="NOT_ANNOTATED_CDS"/>
    <property type="molecule type" value="Genomic_DNA"/>
</dbReference>
<evidence type="ECO:0000313" key="3">
    <source>
        <dbReference type="Proteomes" id="UP000015101"/>
    </source>
</evidence>
<dbReference type="Proteomes" id="UP000015101">
    <property type="component" value="Unassembled WGS sequence"/>
</dbReference>
<evidence type="ECO:0000313" key="1">
    <source>
        <dbReference type="EMBL" id="ESN92759.1"/>
    </source>
</evidence>
<proteinExistence type="predicted"/>
<organism evidence="2 3">
    <name type="scientific">Helobdella robusta</name>
    <name type="common">Californian leech</name>
    <dbReference type="NCBI Taxonomy" id="6412"/>
    <lineage>
        <taxon>Eukaryota</taxon>
        <taxon>Metazoa</taxon>
        <taxon>Spiralia</taxon>
        <taxon>Lophotrochozoa</taxon>
        <taxon>Annelida</taxon>
        <taxon>Clitellata</taxon>
        <taxon>Hirudinea</taxon>
        <taxon>Rhynchobdellida</taxon>
        <taxon>Glossiphoniidae</taxon>
        <taxon>Helobdella</taxon>
    </lineage>
</organism>
<dbReference type="CTD" id="20200714"/>
<reference evidence="3" key="1">
    <citation type="submission" date="2012-12" db="EMBL/GenBank/DDBJ databases">
        <authorList>
            <person name="Hellsten U."/>
            <person name="Grimwood J."/>
            <person name="Chapman J.A."/>
            <person name="Shapiro H."/>
            <person name="Aerts A."/>
            <person name="Otillar R.P."/>
            <person name="Terry A.Y."/>
            <person name="Boore J.L."/>
            <person name="Simakov O."/>
            <person name="Marletaz F."/>
            <person name="Cho S.-J."/>
            <person name="Edsinger-Gonzales E."/>
            <person name="Havlak P."/>
            <person name="Kuo D.-H."/>
            <person name="Larsson T."/>
            <person name="Lv J."/>
            <person name="Arendt D."/>
            <person name="Savage R."/>
            <person name="Osoegawa K."/>
            <person name="de Jong P."/>
            <person name="Lindberg D.R."/>
            <person name="Seaver E.C."/>
            <person name="Weisblat D.A."/>
            <person name="Putnam N.H."/>
            <person name="Grigoriev I.V."/>
            <person name="Rokhsar D.S."/>
        </authorList>
    </citation>
    <scope>NUCLEOTIDE SEQUENCE</scope>
</reference>
<evidence type="ECO:0000313" key="2">
    <source>
        <dbReference type="EnsemblMetazoa" id="HelroP164862"/>
    </source>
</evidence>
<reference evidence="2" key="3">
    <citation type="submission" date="2015-06" db="UniProtKB">
        <authorList>
            <consortium name="EnsemblMetazoa"/>
        </authorList>
    </citation>
    <scope>IDENTIFICATION</scope>
</reference>
<dbReference type="EMBL" id="KB097639">
    <property type="protein sequence ID" value="ESN92759.1"/>
    <property type="molecule type" value="Genomic_DNA"/>
</dbReference>
<reference evidence="1 3" key="2">
    <citation type="journal article" date="2013" name="Nature">
        <title>Insights into bilaterian evolution from three spiralian genomes.</title>
        <authorList>
            <person name="Simakov O."/>
            <person name="Marletaz F."/>
            <person name="Cho S.J."/>
            <person name="Edsinger-Gonzales E."/>
            <person name="Havlak P."/>
            <person name="Hellsten U."/>
            <person name="Kuo D.H."/>
            <person name="Larsson T."/>
            <person name="Lv J."/>
            <person name="Arendt D."/>
            <person name="Savage R."/>
            <person name="Osoegawa K."/>
            <person name="de Jong P."/>
            <person name="Grimwood J."/>
            <person name="Chapman J.A."/>
            <person name="Shapiro H."/>
            <person name="Aerts A."/>
            <person name="Otillar R.P."/>
            <person name="Terry A.Y."/>
            <person name="Boore J.L."/>
            <person name="Grigoriev I.V."/>
            <person name="Lindberg D.R."/>
            <person name="Seaver E.C."/>
            <person name="Weisblat D.A."/>
            <person name="Putnam N.H."/>
            <person name="Rokhsar D.S."/>
        </authorList>
    </citation>
    <scope>NUCLEOTIDE SEQUENCE</scope>
</reference>
<gene>
    <name evidence="2" type="primary">20200714</name>
    <name evidence="1" type="ORF">HELRODRAFT_164862</name>
</gene>
<sequence length="524" mass="62034">MDKMSKSEYRDNFTCNELSYTKSNPPDCQCAKYVAKWPCQAVEKRSCDFGKGYPETLRSIADKYRVSVEREKSRAFEIMKKLKKPVCNAGNIRCHVPTTNIPRLRCSLCKNVVCHVDQNNECICEDQPKLTSDDPKDTQKSREKMQIPFFKQPAKCRPVDEWEKEEIECGPHGSMLLYPKKIKITKDREDNKNLQQQLLHIYRSQLQTSQKLLHIKKMQHQHSFLFPQGQEFIDDVKQQLESPPTNLKEKINQLNRELMRTNITKLEYHILRQKIMQLIQEDVEKCRVQLQPNKSKELITKRFGRKCHESERKKFAKSCFRCQELLKELNMLKSMECRHINKPTFFCKNIFKQQLLENEKQLMAQMQEQHHHDLRQIKYVGDKEQQKLQIPNVCFNQTPKEGGKYNDKEITCCPASPPNPPLLQQYVYGCPKKPQEQQQNQPCSCNAETQQKQLQPKTCSSCNPMMNVVREYSRMKQREPYHECSQHILNDDSFVNFLVTAPDIHKLRYMENNYMCRDDWYTVC</sequence>
<dbReference type="OrthoDB" id="6288354at2759"/>
<dbReference type="EnsemblMetazoa" id="HelroT164862">
    <property type="protein sequence ID" value="HelroP164862"/>
    <property type="gene ID" value="HelroG164862"/>
</dbReference>
<dbReference type="RefSeq" id="XP_009029060.1">
    <property type="nucleotide sequence ID" value="XM_009030812.1"/>
</dbReference>
<dbReference type="AlphaFoldDB" id="T1EVW4"/>
<dbReference type="HOGENOM" id="CLU_520012_0_0_1"/>
<dbReference type="InParanoid" id="T1EVW4"/>
<dbReference type="KEGG" id="hro:HELRODRAFT_164862"/>
<dbReference type="GeneID" id="20200714"/>
<keyword evidence="3" id="KW-1185">Reference proteome</keyword>
<protein>
    <submittedName>
        <fullName evidence="1 2">Uncharacterized protein</fullName>
    </submittedName>
</protein>
<accession>T1EVW4</accession>
<name>T1EVW4_HELRO</name>